<protein>
    <submittedName>
        <fullName evidence="1">Uncharacterized protein</fullName>
    </submittedName>
</protein>
<proteinExistence type="predicted"/>
<accession>A6GBA5</accession>
<reference evidence="1 2" key="1">
    <citation type="submission" date="2007-06" db="EMBL/GenBank/DDBJ databases">
        <authorList>
            <person name="Shimkets L."/>
            <person name="Ferriera S."/>
            <person name="Johnson J."/>
            <person name="Kravitz S."/>
            <person name="Beeson K."/>
            <person name="Sutton G."/>
            <person name="Rogers Y.-H."/>
            <person name="Friedman R."/>
            <person name="Frazier M."/>
            <person name="Venter J.C."/>
        </authorList>
    </citation>
    <scope>NUCLEOTIDE SEQUENCE [LARGE SCALE GENOMIC DNA]</scope>
    <source>
        <strain evidence="1 2">SIR-1</strain>
    </source>
</reference>
<name>A6GBA5_9BACT</name>
<gene>
    <name evidence="1" type="ORF">PPSIR1_04378</name>
</gene>
<comment type="caution">
    <text evidence="1">The sequence shown here is derived from an EMBL/GenBank/DDBJ whole genome shotgun (WGS) entry which is preliminary data.</text>
</comment>
<evidence type="ECO:0000313" key="1">
    <source>
        <dbReference type="EMBL" id="EDM76814.1"/>
    </source>
</evidence>
<sequence>MLEQVAALKHDLGKYVAWTSANLEDAVWTGPVDDELVSALCADLLATRTHGESKEAAWEVWRSHRASLPEALEPELAAVEVAVGVLEDAGACLRRGDREALAAKRSAVREAQMTIRAQLRGLHRRLLRER</sequence>
<keyword evidence="2" id="KW-1185">Reference proteome</keyword>
<organism evidence="1 2">
    <name type="scientific">Plesiocystis pacifica SIR-1</name>
    <dbReference type="NCBI Taxonomy" id="391625"/>
    <lineage>
        <taxon>Bacteria</taxon>
        <taxon>Pseudomonadati</taxon>
        <taxon>Myxococcota</taxon>
        <taxon>Polyangia</taxon>
        <taxon>Nannocystales</taxon>
        <taxon>Nannocystaceae</taxon>
        <taxon>Plesiocystis</taxon>
    </lineage>
</organism>
<dbReference type="Proteomes" id="UP000005801">
    <property type="component" value="Unassembled WGS sequence"/>
</dbReference>
<dbReference type="STRING" id="391625.PPSIR1_04378"/>
<evidence type="ECO:0000313" key="2">
    <source>
        <dbReference type="Proteomes" id="UP000005801"/>
    </source>
</evidence>
<dbReference type="EMBL" id="ABCS01000057">
    <property type="protein sequence ID" value="EDM76814.1"/>
    <property type="molecule type" value="Genomic_DNA"/>
</dbReference>
<dbReference type="AlphaFoldDB" id="A6GBA5"/>